<keyword evidence="4" id="KW-0858">Xylan degradation</keyword>
<dbReference type="GO" id="GO:0004553">
    <property type="term" value="F:hydrolase activity, hydrolyzing O-glycosyl compounds"/>
    <property type="evidence" value="ECO:0007669"/>
    <property type="project" value="InterPro"/>
</dbReference>
<evidence type="ECO:0000313" key="5">
    <source>
        <dbReference type="Proteomes" id="UP000262177"/>
    </source>
</evidence>
<organism evidence="4 5">
    <name type="scientific">Bifidobacterium bifidum LMG 13195</name>
    <dbReference type="NCBI Taxonomy" id="1207542"/>
    <lineage>
        <taxon>Bacteria</taxon>
        <taxon>Bacillati</taxon>
        <taxon>Actinomycetota</taxon>
        <taxon>Actinomycetes</taxon>
        <taxon>Bifidobacteriales</taxon>
        <taxon>Bifidobacteriaceae</taxon>
        <taxon>Bifidobacterium</taxon>
    </lineage>
</organism>
<dbReference type="Gene3D" id="2.115.10.20">
    <property type="entry name" value="Glycosyl hydrolase domain, family 43"/>
    <property type="match status" value="1"/>
</dbReference>
<keyword evidence="2 4" id="KW-0378">Hydrolase</keyword>
<reference evidence="4 5" key="1">
    <citation type="journal article" date="2017" name="Biosci. Biotechnol. Biochem.">
        <title>Identification and characterization of a sulfoglycosidase from Bifidobacterium bifidum implicated in mucin glycan utilization.</title>
        <authorList>
            <person name="Katoh T."/>
            <person name="Maeshibu T."/>
            <person name="Kikkawa K."/>
            <person name="Gotoh A."/>
            <person name="Tomabechi Y."/>
            <person name="Nakamura M."/>
            <person name="Liao W.-H."/>
            <person name="Yamaguchi M."/>
            <person name="Ashida H."/>
            <person name="Yamamoto K."/>
            <person name="Katayama T."/>
        </authorList>
    </citation>
    <scope>NUCLEOTIDE SEQUENCE [LARGE SCALE GENOMIC DNA]</scope>
    <source>
        <strain evidence="4 5">JCM 7004</strain>
    </source>
</reference>
<evidence type="ECO:0000256" key="1">
    <source>
        <dbReference type="ARBA" id="ARBA00009865"/>
    </source>
</evidence>
<keyword evidence="4" id="KW-0119">Carbohydrate metabolism</keyword>
<accession>A0A286TDE1</accession>
<dbReference type="EMBL" id="AP018131">
    <property type="protein sequence ID" value="BBA48382.1"/>
    <property type="molecule type" value="Genomic_DNA"/>
</dbReference>
<keyword evidence="4" id="KW-0624">Polysaccharide degradation</keyword>
<sequence length="202" mass="23065">MVPSLGQNRARYSRLSDDMLRIIPEATPDIREAAYLNVREHAGTWTYYLTYSIGDTNDPDYRVAYAAASTMEGDGSQWTYRGEILVANERLGILGTGHHCILRVPGTDEWVIAYHRFLPDAMRPRGVDRYTGERIRTGNKREIRFARLEFDERDGWRAAHQTGDGIDEQPGVVMNSGDMRGGEHVIGWQRCREDDKTVADMR</sequence>
<dbReference type="AlphaFoldDB" id="A0A286TDE1"/>
<keyword evidence="3 4" id="KW-0326">Glycosidase</keyword>
<comment type="similarity">
    <text evidence="1">Belongs to the glycosyl hydrolase 43 family.</text>
</comment>
<dbReference type="Pfam" id="PF04616">
    <property type="entry name" value="Glyco_hydro_43"/>
    <property type="match status" value="1"/>
</dbReference>
<evidence type="ECO:0000256" key="2">
    <source>
        <dbReference type="ARBA" id="ARBA00022801"/>
    </source>
</evidence>
<dbReference type="SUPFAM" id="SSF75005">
    <property type="entry name" value="Arabinanase/levansucrase/invertase"/>
    <property type="match status" value="1"/>
</dbReference>
<proteinExistence type="inferred from homology"/>
<dbReference type="GO" id="GO:0045493">
    <property type="term" value="P:xylan catabolic process"/>
    <property type="evidence" value="ECO:0007669"/>
    <property type="project" value="UniProtKB-KW"/>
</dbReference>
<dbReference type="Proteomes" id="UP000262177">
    <property type="component" value="Chromosome"/>
</dbReference>
<dbReference type="InterPro" id="IPR023296">
    <property type="entry name" value="Glyco_hydro_beta-prop_sf"/>
</dbReference>
<protein>
    <submittedName>
        <fullName evidence="4">Endo-1,4-beta-xylanase</fullName>
    </submittedName>
</protein>
<dbReference type="InterPro" id="IPR006710">
    <property type="entry name" value="Glyco_hydro_43"/>
</dbReference>
<evidence type="ECO:0000256" key="3">
    <source>
        <dbReference type="ARBA" id="ARBA00023295"/>
    </source>
</evidence>
<name>A0A286TDE1_BIFBI</name>
<evidence type="ECO:0000313" key="4">
    <source>
        <dbReference type="EMBL" id="BBA48382.1"/>
    </source>
</evidence>
<gene>
    <name evidence="4" type="ORF">BBJK_02023</name>
</gene>